<name>A0A1W1WCH3_SULTA</name>
<sequence>MIENDQGLKFLSVSMLGLTYSDILGTEILPVRTEELTFAMEI</sequence>
<keyword evidence="2" id="KW-1185">Reference proteome</keyword>
<dbReference type="Proteomes" id="UP000192660">
    <property type="component" value="Unassembled WGS sequence"/>
</dbReference>
<organism evidence="1 2">
    <name type="scientific">Sulfobacillus thermosulfidooxidans (strain DSM 9293 / VKM B-1269 / AT-1)</name>
    <dbReference type="NCBI Taxonomy" id="929705"/>
    <lineage>
        <taxon>Bacteria</taxon>
        <taxon>Bacillati</taxon>
        <taxon>Bacillota</taxon>
        <taxon>Clostridia</taxon>
        <taxon>Eubacteriales</taxon>
        <taxon>Clostridiales Family XVII. Incertae Sedis</taxon>
        <taxon>Sulfobacillus</taxon>
    </lineage>
</organism>
<dbReference type="EMBL" id="FWWY01000001">
    <property type="protein sequence ID" value="SMC04018.1"/>
    <property type="molecule type" value="Genomic_DNA"/>
</dbReference>
<proteinExistence type="predicted"/>
<reference evidence="2" key="1">
    <citation type="submission" date="2017-04" db="EMBL/GenBank/DDBJ databases">
        <authorList>
            <person name="Varghese N."/>
            <person name="Submissions S."/>
        </authorList>
    </citation>
    <scope>NUCLEOTIDE SEQUENCE [LARGE SCALE GENOMIC DNA]</scope>
    <source>
        <strain evidence="2">DSM 9293</strain>
    </source>
</reference>
<dbReference type="AlphaFoldDB" id="A0A1W1WCH3"/>
<gene>
    <name evidence="1" type="ORF">SAMN00768000_1415</name>
</gene>
<evidence type="ECO:0000313" key="1">
    <source>
        <dbReference type="EMBL" id="SMC04018.1"/>
    </source>
</evidence>
<protein>
    <submittedName>
        <fullName evidence="1">Uncharacterized protein</fullName>
    </submittedName>
</protein>
<accession>A0A1W1WCH3</accession>
<evidence type="ECO:0000313" key="2">
    <source>
        <dbReference type="Proteomes" id="UP000192660"/>
    </source>
</evidence>